<evidence type="ECO:0000313" key="2">
    <source>
        <dbReference type="RefSeq" id="XP_050556352.1"/>
    </source>
</evidence>
<gene>
    <name evidence="2" type="primary">LOC126911723</name>
</gene>
<dbReference type="RefSeq" id="XP_050556352.1">
    <property type="nucleotide sequence ID" value="XM_050700395.1"/>
</dbReference>
<dbReference type="OrthoDB" id="2430314at2759"/>
<organism evidence="1 2">
    <name type="scientific">Spodoptera frugiperda</name>
    <name type="common">Fall armyworm</name>
    <dbReference type="NCBI Taxonomy" id="7108"/>
    <lineage>
        <taxon>Eukaryota</taxon>
        <taxon>Metazoa</taxon>
        <taxon>Ecdysozoa</taxon>
        <taxon>Arthropoda</taxon>
        <taxon>Hexapoda</taxon>
        <taxon>Insecta</taxon>
        <taxon>Pterygota</taxon>
        <taxon>Neoptera</taxon>
        <taxon>Endopterygota</taxon>
        <taxon>Lepidoptera</taxon>
        <taxon>Glossata</taxon>
        <taxon>Ditrysia</taxon>
        <taxon>Noctuoidea</taxon>
        <taxon>Noctuidae</taxon>
        <taxon>Amphipyrinae</taxon>
        <taxon>Spodoptera</taxon>
    </lineage>
</organism>
<dbReference type="Proteomes" id="UP000829999">
    <property type="component" value="Chromosome 18"/>
</dbReference>
<name>A0A9R0F0Q0_SPOFR</name>
<evidence type="ECO:0000313" key="1">
    <source>
        <dbReference type="Proteomes" id="UP000829999"/>
    </source>
</evidence>
<sequence length="212" mass="24690">MDIFEEIDYYDNLFNDDSNRRLNFRVPLRYLRDVQDPYNCENFKKRYRFSQDVVKSVILPLIDQDLRKLSNRGHPIAPELQILVCLRFYATASFQIVCGDLLNVSQPAASNIVANVSRLIALQQRHYIKYPQDMVSHRAQFAQLGQCQQNPGLRNVDGAIDCTHIKIVNTPGVEHHEAYRNRKSYFSINVQVIKIRVKLLFFIKKGMSSKNI</sequence>
<accession>A0A9R0F0Q0</accession>
<dbReference type="GeneID" id="126911723"/>
<proteinExistence type="predicted"/>
<protein>
    <submittedName>
        <fullName evidence="2">Nuclease HARBI1</fullName>
    </submittedName>
</protein>
<reference evidence="2" key="1">
    <citation type="submission" date="2025-08" db="UniProtKB">
        <authorList>
            <consortium name="RefSeq"/>
        </authorList>
    </citation>
    <scope>IDENTIFICATION</scope>
    <source>
        <tissue evidence="2">Whole larval tissue</tissue>
    </source>
</reference>
<keyword evidence="1" id="KW-1185">Reference proteome</keyword>
<dbReference type="AlphaFoldDB" id="A0A9R0F0Q0"/>